<gene>
    <name evidence="6" type="ORF">H8S00_05935</name>
</gene>
<evidence type="ECO:0000256" key="4">
    <source>
        <dbReference type="ARBA" id="ARBA00023136"/>
    </source>
</evidence>
<accession>A0ABR7F1R8</accession>
<dbReference type="EMBL" id="JACOOZ010000003">
    <property type="protein sequence ID" value="MBC5667521.1"/>
    <property type="molecule type" value="Genomic_DNA"/>
</dbReference>
<evidence type="ECO:0000313" key="6">
    <source>
        <dbReference type="EMBL" id="MBC5667521.1"/>
    </source>
</evidence>
<feature type="transmembrane region" description="Helical" evidence="5">
    <location>
        <begin position="145"/>
        <end position="169"/>
    </location>
</feature>
<dbReference type="Proteomes" id="UP000597877">
    <property type="component" value="Unassembled WGS sequence"/>
</dbReference>
<keyword evidence="3 5" id="KW-1133">Transmembrane helix</keyword>
<keyword evidence="4 5" id="KW-0472">Membrane</keyword>
<dbReference type="InterPro" id="IPR035952">
    <property type="entry name" value="Rhomboid-like_sf"/>
</dbReference>
<comment type="subcellular location">
    <subcellularLocation>
        <location evidence="1">Membrane</location>
        <topology evidence="1">Multi-pass membrane protein</topology>
    </subcellularLocation>
</comment>
<feature type="transmembrane region" description="Helical" evidence="5">
    <location>
        <begin position="12"/>
        <end position="34"/>
    </location>
</feature>
<comment type="caution">
    <text evidence="6">The sequence shown here is derived from an EMBL/GenBank/DDBJ whole genome shotgun (WGS) entry which is preliminary data.</text>
</comment>
<evidence type="ECO:0000256" key="5">
    <source>
        <dbReference type="SAM" id="Phobius"/>
    </source>
</evidence>
<feature type="transmembrane region" description="Helical" evidence="5">
    <location>
        <begin position="54"/>
        <end position="78"/>
    </location>
</feature>
<evidence type="ECO:0000256" key="2">
    <source>
        <dbReference type="ARBA" id="ARBA00022692"/>
    </source>
</evidence>
<dbReference type="RefSeq" id="WP_186840267.1">
    <property type="nucleotide sequence ID" value="NZ_JACOOZ010000003.1"/>
</dbReference>
<protein>
    <recommendedName>
        <fullName evidence="8">Membrane associated serine protease, rhomboid family</fullName>
    </recommendedName>
</protein>
<reference evidence="6 7" key="1">
    <citation type="submission" date="2020-08" db="EMBL/GenBank/DDBJ databases">
        <title>Genome public.</title>
        <authorList>
            <person name="Liu C."/>
            <person name="Sun Q."/>
        </authorList>
    </citation>
    <scope>NUCLEOTIDE SEQUENCE [LARGE SCALE GENOMIC DNA]</scope>
    <source>
        <strain evidence="6 7">BX4</strain>
    </source>
</reference>
<proteinExistence type="predicted"/>
<name>A0ABR7F1R8_9FIRM</name>
<feature type="transmembrane region" description="Helical" evidence="5">
    <location>
        <begin position="176"/>
        <end position="199"/>
    </location>
</feature>
<feature type="transmembrane region" description="Helical" evidence="5">
    <location>
        <begin position="211"/>
        <end position="232"/>
    </location>
</feature>
<evidence type="ECO:0000256" key="3">
    <source>
        <dbReference type="ARBA" id="ARBA00022989"/>
    </source>
</evidence>
<feature type="transmembrane region" description="Helical" evidence="5">
    <location>
        <begin position="98"/>
        <end position="125"/>
    </location>
</feature>
<sequence length="309" mass="36137">MASNFERKYGKYAIKNLSVYLIVAYIIGYMLQIISPEISAFLAFNPYWIFRGQVWRIFTWILMPPEQLSIFTIIMLLLYYQLGQGLERAWGTYRYNVFIFSGFIFTILGALVLYGILMGVVYFGILPTSAFSEMTAYGISDYTYYFGAVFGSCVSTYYVNMSIFLAFAATYPEEQLLLYFIIPIKIKWMGYLYGAFLLVDIFDAFKNNTTVVAIVITVLIVVSLLNFLIYWLRTRNKSRFNPKQVKRRHEYRQSVRQARPVKHENGALHKCYICGRTELDDPNLTFRYCSKCSGNKEYCQDHLFTHEHK</sequence>
<keyword evidence="2 5" id="KW-0812">Transmembrane</keyword>
<evidence type="ECO:0008006" key="8">
    <source>
        <dbReference type="Google" id="ProtNLM"/>
    </source>
</evidence>
<keyword evidence="7" id="KW-1185">Reference proteome</keyword>
<organism evidence="6 7">
    <name type="scientific">Eubacterium segne</name>
    <dbReference type="NCBI Taxonomy" id="2763045"/>
    <lineage>
        <taxon>Bacteria</taxon>
        <taxon>Bacillati</taxon>
        <taxon>Bacillota</taxon>
        <taxon>Clostridia</taxon>
        <taxon>Eubacteriales</taxon>
        <taxon>Eubacteriaceae</taxon>
        <taxon>Eubacterium</taxon>
    </lineage>
</organism>
<dbReference type="SUPFAM" id="SSF144091">
    <property type="entry name" value="Rhomboid-like"/>
    <property type="match status" value="1"/>
</dbReference>
<evidence type="ECO:0000313" key="7">
    <source>
        <dbReference type="Proteomes" id="UP000597877"/>
    </source>
</evidence>
<evidence type="ECO:0000256" key="1">
    <source>
        <dbReference type="ARBA" id="ARBA00004141"/>
    </source>
</evidence>